<sequence>MFPSPGDAIRTRANGVVPHCSQASDCRLNGHSGLLCRSTSKALITGGGGYFGYHLGCALASQGVRVILFDRHKPRWEIPNKAVFIQGDVRDHDAVFKACEGVDCVFHAASYGMCGSEQLEKEEEIESINVGGTKVVIEVCKKRSISRLIYTSSVNVVFGGTDIEDGDEETVPYILLEKEVDHYSRTKAIADQMVLGANGTLLKGGDKLQTCVLRPPGIYGPEEQKHIPRVVGNIQRRLLSFKFGDPNTLMNWIHISNLIQGHLLAAVALTADKDYIASGQPYYIHDGENVNFFEWIAPLYEKLGFQKPWIHLPTYLVLMAATFLEYAHLLLKPVFSFTPFLTKREVMKLLITHTFRIDKAQKELGFYPKKFMLAETVDHYLKTRPKHQDQSWLTIIFLTFGVFCMFIPFVFLSLTHS</sequence>
<dbReference type="SUPFAM" id="SSF51735">
    <property type="entry name" value="NAD(P)-binding Rossmann-fold domains"/>
    <property type="match status" value="1"/>
</dbReference>
<dbReference type="PANTHER" id="PTHR43245:SF51">
    <property type="entry name" value="SHORT CHAIN DEHYDROGENASE_REDUCTASE FAMILY 42E, MEMBER 2"/>
    <property type="match status" value="1"/>
</dbReference>
<name>A0A6J0UAL9_9SAUR</name>
<dbReference type="PANTHER" id="PTHR43245">
    <property type="entry name" value="BIFUNCTIONAL POLYMYXIN RESISTANCE PROTEIN ARNA"/>
    <property type="match status" value="1"/>
</dbReference>
<dbReference type="InterPro" id="IPR050177">
    <property type="entry name" value="Lipid_A_modif_metabolic_enz"/>
</dbReference>
<evidence type="ECO:0000259" key="4">
    <source>
        <dbReference type="Pfam" id="PF01073"/>
    </source>
</evidence>
<evidence type="ECO:0000313" key="5">
    <source>
        <dbReference type="Proteomes" id="UP001652642"/>
    </source>
</evidence>
<dbReference type="RefSeq" id="XP_020655249.2">
    <property type="nucleotide sequence ID" value="XM_020799590.2"/>
</dbReference>
<feature type="transmembrane region" description="Helical" evidence="3">
    <location>
        <begin position="312"/>
        <end position="331"/>
    </location>
</feature>
<keyword evidence="3" id="KW-0472">Membrane</keyword>
<dbReference type="Proteomes" id="UP001652642">
    <property type="component" value="Chromosome 13"/>
</dbReference>
<accession>A0A6J0UAL9</accession>
<dbReference type="KEGG" id="pvt:110082216"/>
<evidence type="ECO:0000313" key="6">
    <source>
        <dbReference type="RefSeq" id="XP_020655249.2"/>
    </source>
</evidence>
<dbReference type="GO" id="GO:0006694">
    <property type="term" value="P:steroid biosynthetic process"/>
    <property type="evidence" value="ECO:0007669"/>
    <property type="project" value="InterPro"/>
</dbReference>
<dbReference type="GeneID" id="110082216"/>
<keyword evidence="3" id="KW-1133">Transmembrane helix</keyword>
<evidence type="ECO:0000256" key="2">
    <source>
        <dbReference type="ARBA" id="ARBA00023002"/>
    </source>
</evidence>
<dbReference type="InterPro" id="IPR002225">
    <property type="entry name" value="3Beta_OHSteriod_DH/Estase"/>
</dbReference>
<gene>
    <name evidence="6" type="primary">LOC110082216</name>
</gene>
<feature type="transmembrane region" description="Helical" evidence="3">
    <location>
        <begin position="392"/>
        <end position="414"/>
    </location>
</feature>
<protein>
    <submittedName>
        <fullName evidence="6">Short-chain dehydrogenase/reductase family 42E member 2</fullName>
    </submittedName>
</protein>
<dbReference type="Gene3D" id="3.40.50.720">
    <property type="entry name" value="NAD(P)-binding Rossmann-like Domain"/>
    <property type="match status" value="1"/>
</dbReference>
<evidence type="ECO:0000256" key="1">
    <source>
        <dbReference type="ARBA" id="ARBA00009219"/>
    </source>
</evidence>
<dbReference type="Pfam" id="PF01073">
    <property type="entry name" value="3Beta_HSD"/>
    <property type="match status" value="1"/>
</dbReference>
<evidence type="ECO:0000256" key="3">
    <source>
        <dbReference type="SAM" id="Phobius"/>
    </source>
</evidence>
<dbReference type="GO" id="GO:0016616">
    <property type="term" value="F:oxidoreductase activity, acting on the CH-OH group of donors, NAD or NADP as acceptor"/>
    <property type="evidence" value="ECO:0007669"/>
    <property type="project" value="InterPro"/>
</dbReference>
<keyword evidence="3" id="KW-0812">Transmembrane</keyword>
<feature type="domain" description="3-beta hydroxysteroid dehydrogenase/isomerase" evidence="4">
    <location>
        <begin position="43"/>
        <end position="312"/>
    </location>
</feature>
<organism evidence="5 6">
    <name type="scientific">Pogona vitticeps</name>
    <name type="common">central bearded dragon</name>
    <dbReference type="NCBI Taxonomy" id="103695"/>
    <lineage>
        <taxon>Eukaryota</taxon>
        <taxon>Metazoa</taxon>
        <taxon>Chordata</taxon>
        <taxon>Craniata</taxon>
        <taxon>Vertebrata</taxon>
        <taxon>Euteleostomi</taxon>
        <taxon>Lepidosauria</taxon>
        <taxon>Squamata</taxon>
        <taxon>Bifurcata</taxon>
        <taxon>Unidentata</taxon>
        <taxon>Episquamata</taxon>
        <taxon>Toxicofera</taxon>
        <taxon>Iguania</taxon>
        <taxon>Acrodonta</taxon>
        <taxon>Agamidae</taxon>
        <taxon>Amphibolurinae</taxon>
        <taxon>Pogona</taxon>
    </lineage>
</organism>
<dbReference type="InterPro" id="IPR036291">
    <property type="entry name" value="NAD(P)-bd_dom_sf"/>
</dbReference>
<keyword evidence="5" id="KW-1185">Reference proteome</keyword>
<comment type="similarity">
    <text evidence="1">Belongs to the 3-beta-HSD family.</text>
</comment>
<dbReference type="AlphaFoldDB" id="A0A6J0UAL9"/>
<reference evidence="6" key="1">
    <citation type="submission" date="2025-08" db="UniProtKB">
        <authorList>
            <consortium name="RefSeq"/>
        </authorList>
    </citation>
    <scope>IDENTIFICATION</scope>
</reference>
<keyword evidence="2" id="KW-0560">Oxidoreductase</keyword>
<proteinExistence type="inferred from homology"/>